<dbReference type="EMBL" id="QLYX01000013">
    <property type="protein sequence ID" value="RAY12482.1"/>
    <property type="molecule type" value="Genomic_DNA"/>
</dbReference>
<dbReference type="GO" id="GO:0003677">
    <property type="term" value="F:DNA binding"/>
    <property type="evidence" value="ECO:0007669"/>
    <property type="project" value="InterPro"/>
</dbReference>
<feature type="domain" description="HTH iclR-type" evidence="4">
    <location>
        <begin position="330"/>
        <end position="372"/>
    </location>
</feature>
<evidence type="ECO:0000256" key="2">
    <source>
        <dbReference type="SAM" id="MobiDB-lite"/>
    </source>
</evidence>
<feature type="region of interest" description="Disordered" evidence="2">
    <location>
        <begin position="377"/>
        <end position="406"/>
    </location>
</feature>
<dbReference type="InterPro" id="IPR036390">
    <property type="entry name" value="WH_DNA-bd_sf"/>
</dbReference>
<dbReference type="GO" id="GO:0006355">
    <property type="term" value="P:regulation of DNA-templated transcription"/>
    <property type="evidence" value="ECO:0007669"/>
    <property type="project" value="InterPro"/>
</dbReference>
<comment type="similarity">
    <text evidence="1">Belongs to the DprA/Smf family.</text>
</comment>
<dbReference type="RefSeq" id="WP_111870539.1">
    <property type="nucleotide sequence ID" value="NZ_QLYX01000013.1"/>
</dbReference>
<dbReference type="GO" id="GO:0009294">
    <property type="term" value="P:DNA-mediated transformation"/>
    <property type="evidence" value="ECO:0007669"/>
    <property type="project" value="InterPro"/>
</dbReference>
<dbReference type="Proteomes" id="UP000251891">
    <property type="component" value="Unassembled WGS sequence"/>
</dbReference>
<comment type="caution">
    <text evidence="5">The sequence shown here is derived from an EMBL/GenBank/DDBJ whole genome shotgun (WGS) entry which is preliminary data.</text>
</comment>
<dbReference type="Pfam" id="PF09339">
    <property type="entry name" value="HTH_IclR"/>
    <property type="match status" value="1"/>
</dbReference>
<organism evidence="5 6">
    <name type="scientific">Actinomadura craniellae</name>
    <dbReference type="NCBI Taxonomy" id="2231787"/>
    <lineage>
        <taxon>Bacteria</taxon>
        <taxon>Bacillati</taxon>
        <taxon>Actinomycetota</taxon>
        <taxon>Actinomycetes</taxon>
        <taxon>Streptosporangiales</taxon>
        <taxon>Thermomonosporaceae</taxon>
        <taxon>Actinomadura</taxon>
    </lineage>
</organism>
<keyword evidence="6" id="KW-1185">Reference proteome</keyword>
<reference evidence="5 6" key="1">
    <citation type="submission" date="2018-06" db="EMBL/GenBank/DDBJ databases">
        <title>Actinomadura craniellae sp. nov. isolated from marine sponge Craniella sp.</title>
        <authorList>
            <person name="Li L."/>
            <person name="Xu Q.H."/>
            <person name="Lin H.W."/>
            <person name="Lu Y.H."/>
        </authorList>
    </citation>
    <scope>NUCLEOTIDE SEQUENCE [LARGE SCALE GENOMIC DNA]</scope>
    <source>
        <strain evidence="5 6">LHW63021</strain>
    </source>
</reference>
<dbReference type="SUPFAM" id="SSF46785">
    <property type="entry name" value="Winged helix' DNA-binding domain"/>
    <property type="match status" value="1"/>
</dbReference>
<protein>
    <submittedName>
        <fullName evidence="5">DNA-protecting protein DprA</fullName>
    </submittedName>
</protein>
<dbReference type="InterPro" id="IPR036388">
    <property type="entry name" value="WH-like_DNA-bd_sf"/>
</dbReference>
<dbReference type="NCBIfam" id="TIGR00732">
    <property type="entry name" value="dprA"/>
    <property type="match status" value="1"/>
</dbReference>
<accession>A0A365H072</accession>
<feature type="compositionally biased region" description="Polar residues" evidence="2">
    <location>
        <begin position="397"/>
        <end position="406"/>
    </location>
</feature>
<feature type="domain" description="Smf/DprA SLOG" evidence="3">
    <location>
        <begin position="90"/>
        <end position="303"/>
    </location>
</feature>
<evidence type="ECO:0000259" key="4">
    <source>
        <dbReference type="Pfam" id="PF09339"/>
    </source>
</evidence>
<dbReference type="PANTHER" id="PTHR43022:SF1">
    <property type="entry name" value="PROTEIN SMF"/>
    <property type="match status" value="1"/>
</dbReference>
<dbReference type="InterPro" id="IPR003488">
    <property type="entry name" value="DprA"/>
</dbReference>
<name>A0A365H072_9ACTN</name>
<evidence type="ECO:0000313" key="5">
    <source>
        <dbReference type="EMBL" id="RAY12482.1"/>
    </source>
</evidence>
<dbReference type="PANTHER" id="PTHR43022">
    <property type="entry name" value="PROTEIN SMF"/>
    <property type="match status" value="1"/>
</dbReference>
<proteinExistence type="inferred from homology"/>
<dbReference type="AlphaFoldDB" id="A0A365H072"/>
<dbReference type="Gene3D" id="3.40.50.450">
    <property type="match status" value="1"/>
</dbReference>
<dbReference type="Gene3D" id="1.10.10.10">
    <property type="entry name" value="Winged helix-like DNA-binding domain superfamily/Winged helix DNA-binding domain"/>
    <property type="match status" value="1"/>
</dbReference>
<evidence type="ECO:0000313" key="6">
    <source>
        <dbReference type="Proteomes" id="UP000251891"/>
    </source>
</evidence>
<evidence type="ECO:0000259" key="3">
    <source>
        <dbReference type="Pfam" id="PF02481"/>
    </source>
</evidence>
<dbReference type="InterPro" id="IPR057666">
    <property type="entry name" value="DrpA_SLOG"/>
</dbReference>
<evidence type="ECO:0000256" key="1">
    <source>
        <dbReference type="ARBA" id="ARBA00006525"/>
    </source>
</evidence>
<dbReference type="InterPro" id="IPR005471">
    <property type="entry name" value="Tscrpt_reg_IclR_N"/>
</dbReference>
<dbReference type="OrthoDB" id="9785707at2"/>
<sequence length="406" mass="42360">MSAAAEERFARATLCAVAEPGDALLGRLVERLGPAGAVDAIRTGAAPAGIVSGERAGLRLAERLESWRIRLGGADPEADREVADRLGLRLVCPGDTEWPTTLNDLGHRRPYALWLRGPMDLRFGCLRSVAVVGARAATSYGTRVAAELGADLARAGWTVVSGGALGIDAAAHRGALAADGPTVGVFANGVDRPYPSRNDGLFAEMAERALLVTESPPGVRPTRLRFLVRNRVIAALSRGTVVVEAEIRSGARNTATHARELGRAVMAVPGPVTSRGSRGCHQLLRDEPPARCVTSAAEVIEEVGSIGDDLAPRPRGPVLPHDELEPLTRQVLEAVPARGSAGLAQIAVRAGVDTATAHGLLGVLAAGGFVERCGQGWRMPHRPARRGPSGGAEPHPSRSSGQGVRP</sequence>
<gene>
    <name evidence="5" type="primary">dprA</name>
    <name evidence="5" type="ORF">DPM19_25440</name>
</gene>
<dbReference type="Pfam" id="PF02481">
    <property type="entry name" value="DNA_processg_A"/>
    <property type="match status" value="1"/>
</dbReference>
<dbReference type="SUPFAM" id="SSF102405">
    <property type="entry name" value="MCP/YpsA-like"/>
    <property type="match status" value="1"/>
</dbReference>